<proteinExistence type="predicted"/>
<evidence type="ECO:0000256" key="1">
    <source>
        <dbReference type="ARBA" id="ARBA00022741"/>
    </source>
</evidence>
<dbReference type="InterPro" id="IPR011009">
    <property type="entry name" value="Kinase-like_dom_sf"/>
</dbReference>
<dbReference type="EMBL" id="JANBTW010000001">
    <property type="protein sequence ID" value="KAJ2681226.1"/>
    <property type="molecule type" value="Genomic_DNA"/>
</dbReference>
<dbReference type="GO" id="GO:0004674">
    <property type="term" value="F:protein serine/threonine kinase activity"/>
    <property type="evidence" value="ECO:0007669"/>
    <property type="project" value="TreeGrafter"/>
</dbReference>
<evidence type="ECO:0000256" key="2">
    <source>
        <dbReference type="ARBA" id="ARBA00022840"/>
    </source>
</evidence>
<protein>
    <recommendedName>
        <fullName evidence="5">Protein kinase domain-containing protein</fullName>
    </recommendedName>
</protein>
<dbReference type="Proteomes" id="UP001151518">
    <property type="component" value="Unassembled WGS sequence"/>
</dbReference>
<keyword evidence="2 3" id="KW-0067">ATP-binding</keyword>
<dbReference type="InterPro" id="IPR017441">
    <property type="entry name" value="Protein_kinase_ATP_BS"/>
</dbReference>
<dbReference type="GO" id="GO:0005524">
    <property type="term" value="F:ATP binding"/>
    <property type="evidence" value="ECO:0007669"/>
    <property type="project" value="UniProtKB-UniRule"/>
</dbReference>
<dbReference type="SUPFAM" id="SSF56112">
    <property type="entry name" value="Protein kinase-like (PK-like)"/>
    <property type="match status" value="1"/>
</dbReference>
<evidence type="ECO:0000313" key="7">
    <source>
        <dbReference type="Proteomes" id="UP001151518"/>
    </source>
</evidence>
<sequence length="535" mass="59138">MSVMATTPAEEPSGSCSGGDSRVNNDIANRRTAAETKDTPADISRHTSTSSYHSEHTLCGEPMSNKYSQAQQPPAADTTLAASMASARLSSNNDLAPHTAATPQRRRSVDEEPNASIAQAIASAANAASPQIEKRPSLMKRFLGSASKNNASSQQHINEAIGSSAPYAAVNNNNNNSSSRAPSPAHSIHSSTTGGSQHHRGGSVASSVFEQKYGTCSRECIGRGATAVVRVAYKQHKDGPQMYAIKRFRKQRSNETEREYIKKLTSEYCISSSVHHKNIVSTLDLIQDPQKNWCQVMEYCPGGDLYTVIRDGNMGLAEDECCFKQMCEGIAHLHSMGVCHRDIKAENLLLDAHNTVKITDFGVADVFRVAWEERIHKSRGLCGSEPYIAPEMFTGKSYDGRKVDVWSAAIVYYTMVYNGIPWRAAKEDDPNYAKFLEALRQGREYAGFRRIDPRTRRLIHRMLDPDPQTRPTMEEVLDSDVMKRICVCDDEGMVSGGGKHLHYTEEYEERQNSRRMRAQAAAVHGAAHLLHSHHH</sequence>
<dbReference type="InterPro" id="IPR000719">
    <property type="entry name" value="Prot_kinase_dom"/>
</dbReference>
<evidence type="ECO:0000313" key="6">
    <source>
        <dbReference type="EMBL" id="KAJ2681226.1"/>
    </source>
</evidence>
<evidence type="ECO:0000256" key="4">
    <source>
        <dbReference type="SAM" id="MobiDB-lite"/>
    </source>
</evidence>
<feature type="binding site" evidence="3">
    <location>
        <position position="246"/>
    </location>
    <ligand>
        <name>ATP</name>
        <dbReference type="ChEBI" id="CHEBI:30616"/>
    </ligand>
</feature>
<dbReference type="FunFam" id="1.10.510.10:FF:000571">
    <property type="entry name" value="Maternal embryonic leucine zipper kinase"/>
    <property type="match status" value="1"/>
</dbReference>
<dbReference type="PROSITE" id="PS00107">
    <property type="entry name" value="PROTEIN_KINASE_ATP"/>
    <property type="match status" value="1"/>
</dbReference>
<dbReference type="GO" id="GO:0005829">
    <property type="term" value="C:cytosol"/>
    <property type="evidence" value="ECO:0007669"/>
    <property type="project" value="TreeGrafter"/>
</dbReference>
<organism evidence="6 7">
    <name type="scientific">Coemansia spiralis</name>
    <dbReference type="NCBI Taxonomy" id="417178"/>
    <lineage>
        <taxon>Eukaryota</taxon>
        <taxon>Fungi</taxon>
        <taxon>Fungi incertae sedis</taxon>
        <taxon>Zoopagomycota</taxon>
        <taxon>Kickxellomycotina</taxon>
        <taxon>Kickxellomycetes</taxon>
        <taxon>Kickxellales</taxon>
        <taxon>Kickxellaceae</taxon>
        <taxon>Coemansia</taxon>
    </lineage>
</organism>
<dbReference type="GO" id="GO:0035556">
    <property type="term" value="P:intracellular signal transduction"/>
    <property type="evidence" value="ECO:0007669"/>
    <property type="project" value="TreeGrafter"/>
</dbReference>
<dbReference type="PANTHER" id="PTHR24346">
    <property type="entry name" value="MAP/MICROTUBULE AFFINITY-REGULATING KINASE"/>
    <property type="match status" value="1"/>
</dbReference>
<keyword evidence="1 3" id="KW-0547">Nucleotide-binding</keyword>
<dbReference type="OrthoDB" id="6513151at2759"/>
<feature type="region of interest" description="Disordered" evidence="4">
    <location>
        <begin position="168"/>
        <end position="204"/>
    </location>
</feature>
<evidence type="ECO:0000256" key="3">
    <source>
        <dbReference type="PROSITE-ProRule" id="PRU10141"/>
    </source>
</evidence>
<feature type="domain" description="Protein kinase" evidence="5">
    <location>
        <begin position="215"/>
        <end position="482"/>
    </location>
</feature>
<dbReference type="CDD" id="cd13994">
    <property type="entry name" value="STKc_HAL4_like"/>
    <property type="match status" value="1"/>
</dbReference>
<feature type="compositionally biased region" description="Basic and acidic residues" evidence="4">
    <location>
        <begin position="28"/>
        <end position="45"/>
    </location>
</feature>
<name>A0A9W8GDL1_9FUNG</name>
<dbReference type="SMART" id="SM00220">
    <property type="entry name" value="S_TKc"/>
    <property type="match status" value="1"/>
</dbReference>
<dbReference type="Pfam" id="PF00069">
    <property type="entry name" value="Pkinase"/>
    <property type="match status" value="1"/>
</dbReference>
<reference evidence="6" key="1">
    <citation type="submission" date="2022-07" db="EMBL/GenBank/DDBJ databases">
        <title>Phylogenomic reconstructions and comparative analyses of Kickxellomycotina fungi.</title>
        <authorList>
            <person name="Reynolds N.K."/>
            <person name="Stajich J.E."/>
            <person name="Barry K."/>
            <person name="Grigoriev I.V."/>
            <person name="Crous P."/>
            <person name="Smith M.E."/>
        </authorList>
    </citation>
    <scope>NUCLEOTIDE SEQUENCE</scope>
    <source>
        <strain evidence="6">NRRL 3115</strain>
    </source>
</reference>
<dbReference type="GO" id="GO:0005634">
    <property type="term" value="C:nucleus"/>
    <property type="evidence" value="ECO:0007669"/>
    <property type="project" value="TreeGrafter"/>
</dbReference>
<dbReference type="InterPro" id="IPR008271">
    <property type="entry name" value="Ser/Thr_kinase_AS"/>
</dbReference>
<dbReference type="Gene3D" id="1.10.510.10">
    <property type="entry name" value="Transferase(Phosphotransferase) domain 1"/>
    <property type="match status" value="1"/>
</dbReference>
<dbReference type="PANTHER" id="PTHR24346:SF51">
    <property type="entry name" value="PAS DOMAIN-CONTAINING SERINE_THREONINE-PROTEIN KINASE"/>
    <property type="match status" value="1"/>
</dbReference>
<feature type="compositionally biased region" description="Low complexity" evidence="4">
    <location>
        <begin position="168"/>
        <end position="191"/>
    </location>
</feature>
<comment type="caution">
    <text evidence="6">The sequence shown here is derived from an EMBL/GenBank/DDBJ whole genome shotgun (WGS) entry which is preliminary data.</text>
</comment>
<dbReference type="PROSITE" id="PS00108">
    <property type="entry name" value="PROTEIN_KINASE_ST"/>
    <property type="match status" value="1"/>
</dbReference>
<dbReference type="AlphaFoldDB" id="A0A9W8GDL1"/>
<feature type="compositionally biased region" description="Low complexity" evidence="4">
    <location>
        <begin position="80"/>
        <end position="91"/>
    </location>
</feature>
<dbReference type="PROSITE" id="PS50011">
    <property type="entry name" value="PROTEIN_KINASE_DOM"/>
    <property type="match status" value="1"/>
</dbReference>
<accession>A0A9W8GDL1</accession>
<feature type="region of interest" description="Disordered" evidence="4">
    <location>
        <begin position="1"/>
        <end position="113"/>
    </location>
</feature>
<gene>
    <name evidence="6" type="ORF">GGI25_000181</name>
</gene>
<dbReference type="GO" id="GO:0045719">
    <property type="term" value="P:negative regulation of glycogen biosynthetic process"/>
    <property type="evidence" value="ECO:0007669"/>
    <property type="project" value="TreeGrafter"/>
</dbReference>
<evidence type="ECO:0000259" key="5">
    <source>
        <dbReference type="PROSITE" id="PS50011"/>
    </source>
</evidence>